<keyword evidence="5" id="KW-0539">Nucleus</keyword>
<keyword evidence="9" id="KW-1185">Reference proteome</keyword>
<feature type="compositionally biased region" description="Acidic residues" evidence="6">
    <location>
        <begin position="110"/>
        <end position="121"/>
    </location>
</feature>
<dbReference type="OrthoDB" id="3364766at2759"/>
<evidence type="ECO:0000259" key="7">
    <source>
        <dbReference type="SMART" id="SM01082"/>
    </source>
</evidence>
<accession>M2PMM5</accession>
<evidence type="ECO:0000256" key="2">
    <source>
        <dbReference type="ARBA" id="ARBA00004123"/>
    </source>
</evidence>
<organism evidence="8 9">
    <name type="scientific">Ceriporiopsis subvermispora (strain B)</name>
    <name type="common">White-rot fungus</name>
    <name type="synonym">Gelatoporia subvermispora</name>
    <dbReference type="NCBI Taxonomy" id="914234"/>
    <lineage>
        <taxon>Eukaryota</taxon>
        <taxon>Fungi</taxon>
        <taxon>Dikarya</taxon>
        <taxon>Basidiomycota</taxon>
        <taxon>Agaricomycotina</taxon>
        <taxon>Agaricomycetes</taxon>
        <taxon>Polyporales</taxon>
        <taxon>Gelatoporiaceae</taxon>
        <taxon>Gelatoporia</taxon>
    </lineage>
</organism>
<dbReference type="AlphaFoldDB" id="M2PMM5"/>
<feature type="domain" description="Histone chaperone" evidence="7">
    <location>
        <begin position="67"/>
        <end position="104"/>
    </location>
</feature>
<evidence type="ECO:0000256" key="1">
    <source>
        <dbReference type="ARBA" id="ARBA00002212"/>
    </source>
</evidence>
<name>M2PMM5_CERS8</name>
<comment type="similarity">
    <text evidence="3">Belongs to the CHZ1 family.</text>
</comment>
<evidence type="ECO:0000256" key="6">
    <source>
        <dbReference type="SAM" id="MobiDB-lite"/>
    </source>
</evidence>
<sequence>MSTDATAPSNTSSDATAPTAPAHADAKGKGKGKAVEDTSMEEEEEEEEEEDDDEDDDEEEEEEEEEDMEEDDLGAVDPSAIISGGRRTRGVRVDYTSQEAIARAGLTGHEDDDEDESMRQD</sequence>
<comment type="function">
    <text evidence="1">Forms a chaperone-bound H2A.Z-H2B complex that acts as a source for SWR1 complex-dependent H2A to H2A.Z histone replacement in chromatin.</text>
</comment>
<evidence type="ECO:0000256" key="3">
    <source>
        <dbReference type="ARBA" id="ARBA00008057"/>
    </source>
</evidence>
<gene>
    <name evidence="8" type="ORF">CERSUDRAFT_114301</name>
</gene>
<evidence type="ECO:0000313" key="9">
    <source>
        <dbReference type="Proteomes" id="UP000016930"/>
    </source>
</evidence>
<dbReference type="Pfam" id="PF09649">
    <property type="entry name" value="CHZ"/>
    <property type="match status" value="1"/>
</dbReference>
<evidence type="ECO:0000256" key="5">
    <source>
        <dbReference type="ARBA" id="ARBA00023242"/>
    </source>
</evidence>
<dbReference type="STRING" id="914234.M2PMM5"/>
<dbReference type="HOGENOM" id="CLU_130004_0_1_1"/>
<feature type="compositionally biased region" description="Acidic residues" evidence="6">
    <location>
        <begin position="38"/>
        <end position="74"/>
    </location>
</feature>
<protein>
    <recommendedName>
        <fullName evidence="7">Histone chaperone domain-containing protein</fullName>
    </recommendedName>
</protein>
<dbReference type="Proteomes" id="UP000016930">
    <property type="component" value="Unassembled WGS sequence"/>
</dbReference>
<evidence type="ECO:0000256" key="4">
    <source>
        <dbReference type="ARBA" id="ARBA00023186"/>
    </source>
</evidence>
<reference evidence="8 9" key="1">
    <citation type="journal article" date="2012" name="Proc. Natl. Acad. Sci. U.S.A.">
        <title>Comparative genomics of Ceriporiopsis subvermispora and Phanerochaete chrysosporium provide insight into selective ligninolysis.</title>
        <authorList>
            <person name="Fernandez-Fueyo E."/>
            <person name="Ruiz-Duenas F.J."/>
            <person name="Ferreira P."/>
            <person name="Floudas D."/>
            <person name="Hibbett D.S."/>
            <person name="Canessa P."/>
            <person name="Larrondo L.F."/>
            <person name="James T.Y."/>
            <person name="Seelenfreund D."/>
            <person name="Lobos S."/>
            <person name="Polanco R."/>
            <person name="Tello M."/>
            <person name="Honda Y."/>
            <person name="Watanabe T."/>
            <person name="Watanabe T."/>
            <person name="Ryu J.S."/>
            <person name="Kubicek C.P."/>
            <person name="Schmoll M."/>
            <person name="Gaskell J."/>
            <person name="Hammel K.E."/>
            <person name="St John F.J."/>
            <person name="Vanden Wymelenberg A."/>
            <person name="Sabat G."/>
            <person name="Splinter BonDurant S."/>
            <person name="Syed K."/>
            <person name="Yadav J.S."/>
            <person name="Doddapaneni H."/>
            <person name="Subramanian V."/>
            <person name="Lavin J.L."/>
            <person name="Oguiza J.A."/>
            <person name="Perez G."/>
            <person name="Pisabarro A.G."/>
            <person name="Ramirez L."/>
            <person name="Santoyo F."/>
            <person name="Master E."/>
            <person name="Coutinho P.M."/>
            <person name="Henrissat B."/>
            <person name="Lombard V."/>
            <person name="Magnuson J.K."/>
            <person name="Kuees U."/>
            <person name="Hori C."/>
            <person name="Igarashi K."/>
            <person name="Samejima M."/>
            <person name="Held B.W."/>
            <person name="Barry K.W."/>
            <person name="LaButti K.M."/>
            <person name="Lapidus A."/>
            <person name="Lindquist E.A."/>
            <person name="Lucas S.M."/>
            <person name="Riley R."/>
            <person name="Salamov A.A."/>
            <person name="Hoffmeister D."/>
            <person name="Schwenk D."/>
            <person name="Hadar Y."/>
            <person name="Yarden O."/>
            <person name="de Vries R.P."/>
            <person name="Wiebenga A."/>
            <person name="Stenlid J."/>
            <person name="Eastwood D."/>
            <person name="Grigoriev I.V."/>
            <person name="Berka R.M."/>
            <person name="Blanchette R.A."/>
            <person name="Kersten P."/>
            <person name="Martinez A.T."/>
            <person name="Vicuna R."/>
            <person name="Cullen D."/>
        </authorList>
    </citation>
    <scope>NUCLEOTIDE SEQUENCE [LARGE SCALE GENOMIC DNA]</scope>
    <source>
        <strain evidence="8 9">B</strain>
    </source>
</reference>
<keyword evidence="4" id="KW-0143">Chaperone</keyword>
<evidence type="ECO:0000313" key="8">
    <source>
        <dbReference type="EMBL" id="EMD37654.1"/>
    </source>
</evidence>
<dbReference type="InterPro" id="IPR019098">
    <property type="entry name" value="Histone_chaperone_domain_CHZ"/>
</dbReference>
<feature type="compositionally biased region" description="Basic and acidic residues" evidence="6">
    <location>
        <begin position="24"/>
        <end position="36"/>
    </location>
</feature>
<feature type="region of interest" description="Disordered" evidence="6">
    <location>
        <begin position="1"/>
        <end position="121"/>
    </location>
</feature>
<dbReference type="EMBL" id="KB445796">
    <property type="protein sequence ID" value="EMD37654.1"/>
    <property type="molecule type" value="Genomic_DNA"/>
</dbReference>
<dbReference type="GO" id="GO:0005634">
    <property type="term" value="C:nucleus"/>
    <property type="evidence" value="ECO:0007669"/>
    <property type="project" value="UniProtKB-SubCell"/>
</dbReference>
<dbReference type="SMART" id="SM01082">
    <property type="entry name" value="CHZ"/>
    <property type="match status" value="1"/>
</dbReference>
<proteinExistence type="inferred from homology"/>
<feature type="compositionally biased region" description="Low complexity" evidence="6">
    <location>
        <begin position="1"/>
        <end position="23"/>
    </location>
</feature>
<comment type="subcellular location">
    <subcellularLocation>
        <location evidence="2">Nucleus</location>
    </subcellularLocation>
</comment>